<evidence type="ECO:0000313" key="7">
    <source>
        <dbReference type="Proteomes" id="UP000467240"/>
    </source>
</evidence>
<evidence type="ECO:0000256" key="3">
    <source>
        <dbReference type="ARBA" id="ARBA00022801"/>
    </source>
</evidence>
<evidence type="ECO:0000259" key="5">
    <source>
        <dbReference type="Pfam" id="PF09126"/>
    </source>
</evidence>
<dbReference type="InterPro" id="IPR015210">
    <property type="entry name" value="NaeI"/>
</dbReference>
<evidence type="ECO:0000256" key="1">
    <source>
        <dbReference type="ARBA" id="ARBA00022722"/>
    </source>
</evidence>
<dbReference type="GO" id="GO:0009307">
    <property type="term" value="P:DNA restriction-modification system"/>
    <property type="evidence" value="ECO:0007669"/>
    <property type="project" value="InterPro"/>
</dbReference>
<dbReference type="Pfam" id="PF09126">
    <property type="entry name" value="NaeI"/>
    <property type="match status" value="1"/>
</dbReference>
<comment type="caution">
    <text evidence="6">The sequence shown here is derived from an EMBL/GenBank/DDBJ whole genome shotgun (WGS) entry which is preliminary data.</text>
</comment>
<gene>
    <name evidence="6" type="ORF">F8O01_11870</name>
</gene>
<keyword evidence="7" id="KW-1185">Reference proteome</keyword>
<dbReference type="Proteomes" id="UP000467240">
    <property type="component" value="Unassembled WGS sequence"/>
</dbReference>
<dbReference type="SUPFAM" id="SSF52980">
    <property type="entry name" value="Restriction endonuclease-like"/>
    <property type="match status" value="1"/>
</dbReference>
<dbReference type="AlphaFoldDB" id="A0A7J5BPS8"/>
<keyword evidence="2 6" id="KW-0255">Endonuclease</keyword>
<evidence type="ECO:0000256" key="4">
    <source>
        <dbReference type="SAM" id="MobiDB-lite"/>
    </source>
</evidence>
<dbReference type="GO" id="GO:0009036">
    <property type="term" value="F:type II site-specific deoxyribonuclease activity"/>
    <property type="evidence" value="ECO:0007669"/>
    <property type="project" value="InterPro"/>
</dbReference>
<dbReference type="OrthoDB" id="9179812at2"/>
<reference evidence="6 7" key="1">
    <citation type="submission" date="2019-09" db="EMBL/GenBank/DDBJ databases">
        <title>Phylogeny of genus Pseudoclavibacter and closely related genus.</title>
        <authorList>
            <person name="Li Y."/>
        </authorList>
    </citation>
    <scope>NUCLEOTIDE SEQUENCE [LARGE SCALE GENOMIC DNA]</scope>
    <source>
        <strain evidence="6 7">DSM 23821</strain>
    </source>
</reference>
<proteinExistence type="predicted"/>
<dbReference type="CDD" id="cd22338">
    <property type="entry name" value="NaeI-like"/>
    <property type="match status" value="1"/>
</dbReference>
<name>A0A7J5BPS8_9MICO</name>
<dbReference type="InterPro" id="IPR011335">
    <property type="entry name" value="Restrct_endonuc-II-like"/>
</dbReference>
<feature type="domain" description="Type II restriction enzyme NaeI" evidence="5">
    <location>
        <begin position="34"/>
        <end position="317"/>
    </location>
</feature>
<organism evidence="6 7">
    <name type="scientific">Pseudoclavibacter chungangensis</name>
    <dbReference type="NCBI Taxonomy" id="587635"/>
    <lineage>
        <taxon>Bacteria</taxon>
        <taxon>Bacillati</taxon>
        <taxon>Actinomycetota</taxon>
        <taxon>Actinomycetes</taxon>
        <taxon>Micrococcales</taxon>
        <taxon>Microbacteriaceae</taxon>
        <taxon>Pseudoclavibacter</taxon>
    </lineage>
</organism>
<protein>
    <submittedName>
        <fullName evidence="6">Restriction endonuclease</fullName>
    </submittedName>
</protein>
<feature type="region of interest" description="Disordered" evidence="4">
    <location>
        <begin position="1"/>
        <end position="29"/>
    </location>
</feature>
<dbReference type="InterPro" id="IPR036388">
    <property type="entry name" value="WH-like_DNA-bd_sf"/>
</dbReference>
<sequence length="333" mass="36082">MSAAHPESCRSDVGNVLDVLPPSTPLPEDDARDRVVCEIERLDPDGTITGQVLRDTFDQLYDGVRTRRYQWDQLFKTEKTHFGTLVEINLQREFAFGDGDKLDYRIAGHEVDAKYSQTSGGWMLPPEAVGELCMVVTANDERSTFSVGVVRASEQLLNARPNRDGKRTLSAAGRETIVWLQKDASLPPNTLLQMPALDVEAVFSAGAGTARVSELFRRTAGRVVGRAAVATVAAQLDVTRRVRGGQSGSRDPLASEGIVILGGAYDWQRDAARDLGLPVPRRTEYVAGHVAPTQAGWGGPVARGPSGLLLRSAAPDDCAPFDPLWYGARQGTL</sequence>
<dbReference type="Gene3D" id="3.40.600.10">
    <property type="entry name" value="DNA mismatch repair MutH/Restriction endonuclease, type II"/>
    <property type="match status" value="1"/>
</dbReference>
<evidence type="ECO:0000256" key="2">
    <source>
        <dbReference type="ARBA" id="ARBA00022759"/>
    </source>
</evidence>
<keyword evidence="3" id="KW-0378">Hydrolase</keyword>
<dbReference type="GO" id="GO:0003677">
    <property type="term" value="F:DNA binding"/>
    <property type="evidence" value="ECO:0007669"/>
    <property type="project" value="InterPro"/>
</dbReference>
<keyword evidence="1" id="KW-0540">Nuclease</keyword>
<dbReference type="Gene3D" id="1.10.10.10">
    <property type="entry name" value="Winged helix-like DNA-binding domain superfamily/Winged helix DNA-binding domain"/>
    <property type="match status" value="1"/>
</dbReference>
<dbReference type="EMBL" id="WBJZ01000015">
    <property type="protein sequence ID" value="KAB1655319.1"/>
    <property type="molecule type" value="Genomic_DNA"/>
</dbReference>
<accession>A0A7J5BPS8</accession>
<dbReference type="InterPro" id="IPR037057">
    <property type="entry name" value="DNA_rep_MutH/T2_RE_sf"/>
</dbReference>
<evidence type="ECO:0000313" key="6">
    <source>
        <dbReference type="EMBL" id="KAB1655319.1"/>
    </source>
</evidence>